<evidence type="ECO:0000313" key="2">
    <source>
        <dbReference type="Proteomes" id="UP000827872"/>
    </source>
</evidence>
<name>A0ACB8FJ10_9SAUR</name>
<comment type="caution">
    <text evidence="1">The sequence shown here is derived from an EMBL/GenBank/DDBJ whole genome shotgun (WGS) entry which is preliminary data.</text>
</comment>
<dbReference type="Proteomes" id="UP000827872">
    <property type="component" value="Linkage Group LG04"/>
</dbReference>
<sequence length="147" mass="16402">MGNSRPGCNWRCGPKRYPLGCPRCHFIENNLAFTQMVDAKVQILECHPYVSALPPHSEFPSGCQPLASITMKLHHEQGPPPCGKSPNYSISLTLFCYLPAEWRWAKPVGTGRSPTKGCVEPGLLLQTLRLRIFKKCSSMAHFHPGEK</sequence>
<gene>
    <name evidence="1" type="ORF">K3G42_027150</name>
</gene>
<dbReference type="EMBL" id="CM037617">
    <property type="protein sequence ID" value="KAH8005413.1"/>
    <property type="molecule type" value="Genomic_DNA"/>
</dbReference>
<protein>
    <submittedName>
        <fullName evidence="1">Uncharacterized protein</fullName>
    </submittedName>
</protein>
<accession>A0ACB8FJ10</accession>
<reference evidence="1" key="1">
    <citation type="submission" date="2021-08" db="EMBL/GenBank/DDBJ databases">
        <title>The first chromosome-level gecko genome reveals the dynamic sex chromosomes of Neotropical dwarf geckos (Sphaerodactylidae: Sphaerodactylus).</title>
        <authorList>
            <person name="Pinto B.J."/>
            <person name="Keating S.E."/>
            <person name="Gamble T."/>
        </authorList>
    </citation>
    <scope>NUCLEOTIDE SEQUENCE</scope>
    <source>
        <strain evidence="1">TG3544</strain>
    </source>
</reference>
<proteinExistence type="predicted"/>
<evidence type="ECO:0000313" key="1">
    <source>
        <dbReference type="EMBL" id="KAH8005413.1"/>
    </source>
</evidence>
<organism evidence="1 2">
    <name type="scientific">Sphaerodactylus townsendi</name>
    <dbReference type="NCBI Taxonomy" id="933632"/>
    <lineage>
        <taxon>Eukaryota</taxon>
        <taxon>Metazoa</taxon>
        <taxon>Chordata</taxon>
        <taxon>Craniata</taxon>
        <taxon>Vertebrata</taxon>
        <taxon>Euteleostomi</taxon>
        <taxon>Lepidosauria</taxon>
        <taxon>Squamata</taxon>
        <taxon>Bifurcata</taxon>
        <taxon>Gekkota</taxon>
        <taxon>Sphaerodactylidae</taxon>
        <taxon>Sphaerodactylus</taxon>
    </lineage>
</organism>
<keyword evidence="2" id="KW-1185">Reference proteome</keyword>